<dbReference type="Pfam" id="PF25876">
    <property type="entry name" value="HH_MFP_RND"/>
    <property type="match status" value="1"/>
</dbReference>
<dbReference type="Proteomes" id="UP001385892">
    <property type="component" value="Unassembled WGS sequence"/>
</dbReference>
<keyword evidence="13" id="KW-1185">Reference proteome</keyword>
<organism evidence="12 13">
    <name type="scientific">Variovorax rhizosphaerae</name>
    <dbReference type="NCBI Taxonomy" id="1836200"/>
    <lineage>
        <taxon>Bacteria</taxon>
        <taxon>Pseudomonadati</taxon>
        <taxon>Pseudomonadota</taxon>
        <taxon>Betaproteobacteria</taxon>
        <taxon>Burkholderiales</taxon>
        <taxon>Comamonadaceae</taxon>
        <taxon>Variovorax</taxon>
    </lineage>
</organism>
<dbReference type="Pfam" id="PF25917">
    <property type="entry name" value="BSH_RND"/>
    <property type="match status" value="1"/>
</dbReference>
<dbReference type="InterPro" id="IPR058626">
    <property type="entry name" value="MdtA-like_b-barrel"/>
</dbReference>
<keyword evidence="6" id="KW-0472">Membrane</keyword>
<reference evidence="12 13" key="1">
    <citation type="submission" date="2024-03" db="EMBL/GenBank/DDBJ databases">
        <title>Novel species of the genus Variovorax.</title>
        <authorList>
            <person name="Liu Q."/>
            <person name="Xin Y.-H."/>
        </authorList>
    </citation>
    <scope>NUCLEOTIDE SEQUENCE [LARGE SCALE GENOMIC DNA]</scope>
    <source>
        <strain evidence="12 13">KACC 18900</strain>
    </source>
</reference>
<dbReference type="InterPro" id="IPR058627">
    <property type="entry name" value="MdtA-like_C"/>
</dbReference>
<gene>
    <name evidence="12" type="ORF">WKW82_08675</name>
</gene>
<dbReference type="Pfam" id="PF25944">
    <property type="entry name" value="Beta-barrel_RND"/>
    <property type="match status" value="1"/>
</dbReference>
<dbReference type="Pfam" id="PF25967">
    <property type="entry name" value="RND-MFP_C"/>
    <property type="match status" value="1"/>
</dbReference>
<sequence length="455" mass="47565">MNKKNVAILAGVLAVAATGGWWWSGHRQQAGVKTEGNAAQVAAPALVTLAAALKQTVPVTVEVNGSVVSLNSVDLRPQVTNTVREVHVKEGQFVKAGQLLFTLDDRPDQANLAKARAQQQKDEATLADYERQYRRGQEMVGQGFIAKSAVDTILSQLEAQKAAIAADRAAVQAAQVALGYATLRAPIAGRLGAVNIYPGSLAQPAVPMVTITQLDPIAVSFPVPEGQLHDLLAAARAQTPVEAVITGRKKPLMGVLNFVDNTVDPQIGTVRAKAVFDNEDQALWPGQFVATRVTVRTLRDATVVPAAALMMLGDGVSIYVVDAEQKATRRQVKTQYTFGTQVVVTGIEPGEQVVIEGKQNVRPGGKVRVEKPAAPKAAPGEPSSAVSPASLSSGQAQVDVALPARLDPPRGAGRAEPGRGGSQVDVAVPARLDPPQGARSAQPGGSDAVPPQVKS</sequence>
<dbReference type="InterPro" id="IPR058625">
    <property type="entry name" value="MdtA-like_BSH"/>
</dbReference>
<dbReference type="SUPFAM" id="SSF111369">
    <property type="entry name" value="HlyD-like secretion proteins"/>
    <property type="match status" value="1"/>
</dbReference>
<evidence type="ECO:0000259" key="10">
    <source>
        <dbReference type="Pfam" id="PF25944"/>
    </source>
</evidence>
<feature type="domain" description="Multidrug resistance protein MdtA-like barrel-sandwich hybrid" evidence="9">
    <location>
        <begin position="71"/>
        <end position="207"/>
    </location>
</feature>
<proteinExistence type="inferred from homology"/>
<evidence type="ECO:0000256" key="3">
    <source>
        <dbReference type="ARBA" id="ARBA00022448"/>
    </source>
</evidence>
<dbReference type="Gene3D" id="2.40.420.20">
    <property type="match status" value="1"/>
</dbReference>
<evidence type="ECO:0000313" key="12">
    <source>
        <dbReference type="EMBL" id="MEJ8846721.1"/>
    </source>
</evidence>
<feature type="domain" description="Multidrug resistance protein MdtA-like beta-barrel" evidence="10">
    <location>
        <begin position="216"/>
        <end position="295"/>
    </location>
</feature>
<evidence type="ECO:0000259" key="11">
    <source>
        <dbReference type="Pfam" id="PF25967"/>
    </source>
</evidence>
<feature type="domain" description="Multidrug resistance protein MdtA-like alpha-helical hairpin" evidence="8">
    <location>
        <begin position="112"/>
        <end position="181"/>
    </location>
</feature>
<protein>
    <submittedName>
        <fullName evidence="12">Efflux RND transporter periplasmic adaptor subunit</fullName>
    </submittedName>
</protein>
<feature type="region of interest" description="Disordered" evidence="7">
    <location>
        <begin position="364"/>
        <end position="455"/>
    </location>
</feature>
<comment type="similarity">
    <text evidence="2">Belongs to the membrane fusion protein (MFP) (TC 8.A.1) family.</text>
</comment>
<keyword evidence="5" id="KW-0997">Cell inner membrane</keyword>
<dbReference type="EMBL" id="JBBKZT010000003">
    <property type="protein sequence ID" value="MEJ8846721.1"/>
    <property type="molecule type" value="Genomic_DNA"/>
</dbReference>
<name>A0ABU8WGV5_9BURK</name>
<evidence type="ECO:0000256" key="7">
    <source>
        <dbReference type="SAM" id="MobiDB-lite"/>
    </source>
</evidence>
<evidence type="ECO:0000259" key="9">
    <source>
        <dbReference type="Pfam" id="PF25917"/>
    </source>
</evidence>
<evidence type="ECO:0000256" key="5">
    <source>
        <dbReference type="ARBA" id="ARBA00022519"/>
    </source>
</evidence>
<dbReference type="InterPro" id="IPR058624">
    <property type="entry name" value="MdtA-like_HH"/>
</dbReference>
<evidence type="ECO:0000256" key="4">
    <source>
        <dbReference type="ARBA" id="ARBA00022475"/>
    </source>
</evidence>
<evidence type="ECO:0000313" key="13">
    <source>
        <dbReference type="Proteomes" id="UP001385892"/>
    </source>
</evidence>
<dbReference type="PANTHER" id="PTHR30469">
    <property type="entry name" value="MULTIDRUG RESISTANCE PROTEIN MDTA"/>
    <property type="match status" value="1"/>
</dbReference>
<evidence type="ECO:0000259" key="8">
    <source>
        <dbReference type="Pfam" id="PF25876"/>
    </source>
</evidence>
<keyword evidence="4" id="KW-1003">Cell membrane</keyword>
<dbReference type="PANTHER" id="PTHR30469:SF36">
    <property type="entry name" value="BLL3903 PROTEIN"/>
    <property type="match status" value="1"/>
</dbReference>
<evidence type="ECO:0000256" key="1">
    <source>
        <dbReference type="ARBA" id="ARBA00004236"/>
    </source>
</evidence>
<accession>A0ABU8WGV5</accession>
<evidence type="ECO:0000256" key="2">
    <source>
        <dbReference type="ARBA" id="ARBA00009477"/>
    </source>
</evidence>
<dbReference type="InterPro" id="IPR006143">
    <property type="entry name" value="RND_pump_MFP"/>
</dbReference>
<feature type="compositionally biased region" description="Low complexity" evidence="7">
    <location>
        <begin position="374"/>
        <end position="393"/>
    </location>
</feature>
<feature type="domain" description="Multidrug resistance protein MdtA-like C-terminal permuted SH3" evidence="11">
    <location>
        <begin position="300"/>
        <end position="359"/>
    </location>
</feature>
<dbReference type="Gene3D" id="2.40.30.170">
    <property type="match status" value="1"/>
</dbReference>
<comment type="caution">
    <text evidence="12">The sequence shown here is derived from an EMBL/GenBank/DDBJ whole genome shotgun (WGS) entry which is preliminary data.</text>
</comment>
<dbReference type="Gene3D" id="1.10.287.470">
    <property type="entry name" value="Helix hairpin bin"/>
    <property type="match status" value="1"/>
</dbReference>
<dbReference type="RefSeq" id="WP_340341864.1">
    <property type="nucleotide sequence ID" value="NZ_JBBKZT010000003.1"/>
</dbReference>
<evidence type="ECO:0000256" key="6">
    <source>
        <dbReference type="ARBA" id="ARBA00023136"/>
    </source>
</evidence>
<dbReference type="NCBIfam" id="TIGR01730">
    <property type="entry name" value="RND_mfp"/>
    <property type="match status" value="1"/>
</dbReference>
<keyword evidence="3" id="KW-0813">Transport</keyword>
<dbReference type="Gene3D" id="2.40.50.100">
    <property type="match status" value="1"/>
</dbReference>
<comment type="subcellular location">
    <subcellularLocation>
        <location evidence="1">Cell membrane</location>
    </subcellularLocation>
</comment>